<evidence type="ECO:0000313" key="6">
    <source>
        <dbReference type="EMBL" id="KAK2612116.1"/>
    </source>
</evidence>
<comment type="similarity">
    <text evidence="1">Belongs to the FMO family.</text>
</comment>
<name>A0AAJ0CWC8_9HYPO</name>
<dbReference type="AlphaFoldDB" id="A0AAJ0CWC8"/>
<evidence type="ECO:0000256" key="5">
    <source>
        <dbReference type="ARBA" id="ARBA00023002"/>
    </source>
</evidence>
<keyword evidence="2" id="KW-0285">Flavoprotein</keyword>
<dbReference type="InterPro" id="IPR036188">
    <property type="entry name" value="FAD/NAD-bd_sf"/>
</dbReference>
<keyword evidence="7" id="KW-1185">Reference proteome</keyword>
<comment type="caution">
    <text evidence="6">The sequence shown here is derived from an EMBL/GenBank/DDBJ whole genome shotgun (WGS) entry which is preliminary data.</text>
</comment>
<evidence type="ECO:0000256" key="2">
    <source>
        <dbReference type="ARBA" id="ARBA00022630"/>
    </source>
</evidence>
<organism evidence="6 7">
    <name type="scientific">Conoideocrella luteorostrata</name>
    <dbReference type="NCBI Taxonomy" id="1105319"/>
    <lineage>
        <taxon>Eukaryota</taxon>
        <taxon>Fungi</taxon>
        <taxon>Dikarya</taxon>
        <taxon>Ascomycota</taxon>
        <taxon>Pezizomycotina</taxon>
        <taxon>Sordariomycetes</taxon>
        <taxon>Hypocreomycetidae</taxon>
        <taxon>Hypocreales</taxon>
        <taxon>Clavicipitaceae</taxon>
        <taxon>Conoideocrella</taxon>
    </lineage>
</organism>
<accession>A0AAJ0CWC8</accession>
<evidence type="ECO:0000256" key="1">
    <source>
        <dbReference type="ARBA" id="ARBA00009183"/>
    </source>
</evidence>
<dbReference type="Gene3D" id="3.50.50.60">
    <property type="entry name" value="FAD/NAD(P)-binding domain"/>
    <property type="match status" value="3"/>
</dbReference>
<evidence type="ECO:0000313" key="7">
    <source>
        <dbReference type="Proteomes" id="UP001251528"/>
    </source>
</evidence>
<evidence type="ECO:0000256" key="4">
    <source>
        <dbReference type="ARBA" id="ARBA00022857"/>
    </source>
</evidence>
<dbReference type="InterPro" id="IPR000960">
    <property type="entry name" value="Flavin_mOase"/>
</dbReference>
<dbReference type="Proteomes" id="UP001251528">
    <property type="component" value="Unassembled WGS sequence"/>
</dbReference>
<dbReference type="InterPro" id="IPR020946">
    <property type="entry name" value="Flavin_mOase-like"/>
</dbReference>
<sequence>MRLQTEALHVAFNEEDKRWTLQLRKNGHTATEVFDKLVLATGINKLPLMPRIDGLDAFEGEVVHSAGYKRLDERRATSVITKSLPEFANECLCRPEPFKDKTILVVGLSNSAADTATTLVGHAKQLPRFMEGTPMDHVFTHRKGVVLETIQAFAPWLANKMMRNFLTASTRKAFPELPQDWDLSTAPLPTRAPPIISEHLIPEILAGNITLVKGLKRVVGRTTIQLEDGQELEVDAILFCTGYKADFSLAGPYDPTLEQPQGWVDSVGSNSRALPKLYRNIFSLQLPHHLAFIGTIAFASPAFLVYDLASMALARIWSGQHSLPGMDEMTAQVERQHQWLTSLAAEGTVIPAWVQGAEWMAWADKAAGPGVLTRIGYGFSAWMLWMKDRQLSKVLLDGIPSPHQFRLFENGQTRIWSGARDEILRINSATSDQ</sequence>
<keyword evidence="3" id="KW-0274">FAD</keyword>
<dbReference type="PIRSF" id="PIRSF000332">
    <property type="entry name" value="FMO"/>
    <property type="match status" value="1"/>
</dbReference>
<protein>
    <submittedName>
        <fullName evidence="6">Uncharacterized protein</fullName>
    </submittedName>
</protein>
<reference evidence="6" key="1">
    <citation type="submission" date="2023-06" db="EMBL/GenBank/DDBJ databases">
        <title>Conoideocrella luteorostrata (Hypocreales: Clavicipitaceae), a potential biocontrol fungus for elongate hemlock scale in United States Christmas tree production areas.</title>
        <authorList>
            <person name="Barrett H."/>
            <person name="Lovett B."/>
            <person name="Macias A.M."/>
            <person name="Stajich J.E."/>
            <person name="Kasson M.T."/>
        </authorList>
    </citation>
    <scope>NUCLEOTIDE SEQUENCE</scope>
    <source>
        <strain evidence="6">ARSEF 14590</strain>
    </source>
</reference>
<dbReference type="GO" id="GO:0050661">
    <property type="term" value="F:NADP binding"/>
    <property type="evidence" value="ECO:0007669"/>
    <property type="project" value="InterPro"/>
</dbReference>
<keyword evidence="4" id="KW-0521">NADP</keyword>
<dbReference type="Pfam" id="PF00743">
    <property type="entry name" value="FMO-like"/>
    <property type="match status" value="1"/>
</dbReference>
<dbReference type="GO" id="GO:0050660">
    <property type="term" value="F:flavin adenine dinucleotide binding"/>
    <property type="evidence" value="ECO:0007669"/>
    <property type="project" value="InterPro"/>
</dbReference>
<dbReference type="InterPro" id="IPR050346">
    <property type="entry name" value="FMO-like"/>
</dbReference>
<dbReference type="EMBL" id="JASWJB010000020">
    <property type="protein sequence ID" value="KAK2612116.1"/>
    <property type="molecule type" value="Genomic_DNA"/>
</dbReference>
<evidence type="ECO:0000256" key="3">
    <source>
        <dbReference type="ARBA" id="ARBA00022827"/>
    </source>
</evidence>
<gene>
    <name evidence="6" type="ORF">QQS21_001846</name>
</gene>
<keyword evidence="5" id="KW-0560">Oxidoreductase</keyword>
<dbReference type="SUPFAM" id="SSF51905">
    <property type="entry name" value="FAD/NAD(P)-binding domain"/>
    <property type="match status" value="2"/>
</dbReference>
<proteinExistence type="inferred from homology"/>
<dbReference type="GO" id="GO:0004499">
    <property type="term" value="F:N,N-dimethylaniline monooxygenase activity"/>
    <property type="evidence" value="ECO:0007669"/>
    <property type="project" value="InterPro"/>
</dbReference>
<dbReference type="PANTHER" id="PTHR23023">
    <property type="entry name" value="DIMETHYLANILINE MONOOXYGENASE"/>
    <property type="match status" value="1"/>
</dbReference>